<dbReference type="PANTHER" id="PTHR21495">
    <property type="entry name" value="NUCLEOPORIN-RELATED"/>
    <property type="match status" value="1"/>
</dbReference>
<name>A0A1R3JDA4_9ROSI</name>
<keyword evidence="4" id="KW-0732">Signal</keyword>
<protein>
    <recommendedName>
        <fullName evidence="4">Dirigent protein</fullName>
    </recommendedName>
</protein>
<dbReference type="STRING" id="93759.A0A1R3JDA4"/>
<proteinExistence type="inferred from homology"/>
<dbReference type="GO" id="GO:0009699">
    <property type="term" value="P:phenylpropanoid biosynthetic process"/>
    <property type="evidence" value="ECO:0007669"/>
    <property type="project" value="UniProtKB-ARBA"/>
</dbReference>
<keyword evidence="6" id="KW-1185">Reference proteome</keyword>
<evidence type="ECO:0000313" key="5">
    <source>
        <dbReference type="EMBL" id="OMO92818.1"/>
    </source>
</evidence>
<dbReference type="AlphaFoldDB" id="A0A1R3JDA4"/>
<comment type="subunit">
    <text evidence="2 4">Homodimer.</text>
</comment>
<comment type="similarity">
    <text evidence="1 4">Belongs to the plant dirigent protein family.</text>
</comment>
<dbReference type="InterPro" id="IPR044859">
    <property type="entry name" value="Allene_oxi_cyc_Dirigent"/>
</dbReference>
<evidence type="ECO:0000256" key="1">
    <source>
        <dbReference type="ARBA" id="ARBA00010746"/>
    </source>
</evidence>
<dbReference type="GO" id="GO:0048046">
    <property type="term" value="C:apoplast"/>
    <property type="evidence" value="ECO:0007669"/>
    <property type="project" value="UniProtKB-SubCell"/>
</dbReference>
<dbReference type="Proteomes" id="UP000187203">
    <property type="component" value="Unassembled WGS sequence"/>
</dbReference>
<keyword evidence="3 4" id="KW-0964">Secreted</keyword>
<feature type="chain" id="PRO_5011830988" description="Dirigent protein" evidence="4">
    <location>
        <begin position="25"/>
        <end position="190"/>
    </location>
</feature>
<evidence type="ECO:0000256" key="3">
    <source>
        <dbReference type="ARBA" id="ARBA00022525"/>
    </source>
</evidence>
<sequence length="190" mass="20805">MEKLAALIAMMVFLVAIAMPMAHCSIEGPEEVDEWFQKLPYAKEKVTKLHFFMHDKYAGNNNLTAVRVAQASVTAKSPSSFGLVFIMDDPLTQGLEPTSKELGRAQGLYALSSQSEMSLLMAMNLVFTSGEFNGSTLTIMGRNPAAPYREMTIIGGSGVFRLARGVALAQARFFNATNALIEYNVVVIHY</sequence>
<dbReference type="Pfam" id="PF03018">
    <property type="entry name" value="Dirigent"/>
    <property type="match status" value="1"/>
</dbReference>
<reference evidence="6" key="1">
    <citation type="submission" date="2013-09" db="EMBL/GenBank/DDBJ databases">
        <title>Corchorus olitorius genome sequencing.</title>
        <authorList>
            <person name="Alam M."/>
            <person name="Haque M.S."/>
            <person name="Islam M.S."/>
            <person name="Emdad E.M."/>
            <person name="Islam M.M."/>
            <person name="Ahmed B."/>
            <person name="Halim A."/>
            <person name="Hossen Q.M.M."/>
            <person name="Hossain M.Z."/>
            <person name="Ahmed R."/>
            <person name="Khan M.M."/>
            <person name="Islam R."/>
            <person name="Rashid M.M."/>
            <person name="Khan S.A."/>
            <person name="Rahman M.S."/>
            <person name="Alam M."/>
            <person name="Yahiya A.S."/>
            <person name="Khan M.S."/>
            <person name="Azam M.S."/>
            <person name="Haque T."/>
            <person name="Lashkar M.Z.H."/>
            <person name="Akhand A.I."/>
            <person name="Morshed G."/>
            <person name="Roy S."/>
            <person name="Uddin K.S."/>
            <person name="Rabeya T."/>
            <person name="Hossain A.S."/>
            <person name="Chowdhury A."/>
            <person name="Snigdha A.R."/>
            <person name="Mortoza M.S."/>
            <person name="Matin S.A."/>
            <person name="Hoque S.M.E."/>
            <person name="Islam M.K."/>
            <person name="Roy D.K."/>
            <person name="Haider R."/>
            <person name="Moosa M.M."/>
            <person name="Elias S.M."/>
            <person name="Hasan A.M."/>
            <person name="Jahan S."/>
            <person name="Shafiuddin M."/>
            <person name="Mahmood N."/>
            <person name="Shommy N.S."/>
        </authorList>
    </citation>
    <scope>NUCLEOTIDE SEQUENCE [LARGE SCALE GENOMIC DNA]</scope>
    <source>
        <strain evidence="6">cv. O-4</strain>
    </source>
</reference>
<dbReference type="Gene3D" id="2.40.480.10">
    <property type="entry name" value="Allene oxide cyclase-like"/>
    <property type="match status" value="1"/>
</dbReference>
<gene>
    <name evidence="5" type="ORF">COLO4_17291</name>
</gene>
<dbReference type="OrthoDB" id="1864232at2759"/>
<dbReference type="InterPro" id="IPR004265">
    <property type="entry name" value="Dirigent"/>
</dbReference>
<accession>A0A1R3JDA4</accession>
<keyword evidence="4" id="KW-0052">Apoplast</keyword>
<evidence type="ECO:0000256" key="4">
    <source>
        <dbReference type="RuleBase" id="RU363099"/>
    </source>
</evidence>
<comment type="function">
    <text evidence="4">Dirigent proteins impart stereoselectivity on the phenoxy radical-coupling reaction, yielding optically active lignans from two molecules of coniferyl alcohol in the biosynthesis of lignans, flavonolignans, and alkaloids and thus plays a central role in plant secondary metabolism.</text>
</comment>
<evidence type="ECO:0000313" key="6">
    <source>
        <dbReference type="Proteomes" id="UP000187203"/>
    </source>
</evidence>
<comment type="caution">
    <text evidence="5">The sequence shown here is derived from an EMBL/GenBank/DDBJ whole genome shotgun (WGS) entry which is preliminary data.</text>
</comment>
<comment type="subcellular location">
    <subcellularLocation>
        <location evidence="4">Secreted</location>
        <location evidence="4">Extracellular space</location>
        <location evidence="4">Apoplast</location>
    </subcellularLocation>
</comment>
<dbReference type="EMBL" id="AWUE01016326">
    <property type="protein sequence ID" value="OMO92818.1"/>
    <property type="molecule type" value="Genomic_DNA"/>
</dbReference>
<organism evidence="5 6">
    <name type="scientific">Corchorus olitorius</name>
    <dbReference type="NCBI Taxonomy" id="93759"/>
    <lineage>
        <taxon>Eukaryota</taxon>
        <taxon>Viridiplantae</taxon>
        <taxon>Streptophyta</taxon>
        <taxon>Embryophyta</taxon>
        <taxon>Tracheophyta</taxon>
        <taxon>Spermatophyta</taxon>
        <taxon>Magnoliopsida</taxon>
        <taxon>eudicotyledons</taxon>
        <taxon>Gunneridae</taxon>
        <taxon>Pentapetalae</taxon>
        <taxon>rosids</taxon>
        <taxon>malvids</taxon>
        <taxon>Malvales</taxon>
        <taxon>Malvaceae</taxon>
        <taxon>Grewioideae</taxon>
        <taxon>Apeibeae</taxon>
        <taxon>Corchorus</taxon>
    </lineage>
</organism>
<feature type="signal peptide" evidence="4">
    <location>
        <begin position="1"/>
        <end position="24"/>
    </location>
</feature>
<evidence type="ECO:0000256" key="2">
    <source>
        <dbReference type="ARBA" id="ARBA00011738"/>
    </source>
</evidence>